<organism evidence="1 2">
    <name type="scientific">Kineococcus endophyticus</name>
    <dbReference type="NCBI Taxonomy" id="1181883"/>
    <lineage>
        <taxon>Bacteria</taxon>
        <taxon>Bacillati</taxon>
        <taxon>Actinomycetota</taxon>
        <taxon>Actinomycetes</taxon>
        <taxon>Kineosporiales</taxon>
        <taxon>Kineosporiaceae</taxon>
        <taxon>Kineococcus</taxon>
    </lineage>
</organism>
<evidence type="ECO:0000313" key="1">
    <source>
        <dbReference type="EMBL" id="MEW9265164.1"/>
    </source>
</evidence>
<accession>A0ABV3P6B8</accession>
<sequence>MDPGQAHVDTLARRLAAEAEDVRSVGRHLRASADVEWTGLAATRFRAELGRTGERVDRLARTVEDAAGSLRAHAAAMAGPV</sequence>
<reference evidence="1 2" key="1">
    <citation type="submission" date="2024-07" db="EMBL/GenBank/DDBJ databases">
        <authorList>
            <person name="Thanompreechachai J."/>
            <person name="Duangmal K."/>
        </authorList>
    </citation>
    <scope>NUCLEOTIDE SEQUENCE [LARGE SCALE GENOMIC DNA]</scope>
    <source>
        <strain evidence="1 2">KCTC 19886</strain>
    </source>
</reference>
<evidence type="ECO:0008006" key="3">
    <source>
        <dbReference type="Google" id="ProtNLM"/>
    </source>
</evidence>
<gene>
    <name evidence="1" type="ORF">AB1207_10430</name>
</gene>
<evidence type="ECO:0000313" key="2">
    <source>
        <dbReference type="Proteomes" id="UP001555826"/>
    </source>
</evidence>
<dbReference type="InterPro" id="IPR036689">
    <property type="entry name" value="ESAT-6-like_sf"/>
</dbReference>
<proteinExistence type="predicted"/>
<dbReference type="InterPro" id="IPR038332">
    <property type="entry name" value="PPE_sf"/>
</dbReference>
<dbReference type="Gene3D" id="1.20.1260.20">
    <property type="entry name" value="PPE superfamily"/>
    <property type="match status" value="1"/>
</dbReference>
<dbReference type="RefSeq" id="WP_367638107.1">
    <property type="nucleotide sequence ID" value="NZ_JBFNQN010000006.1"/>
</dbReference>
<dbReference type="EMBL" id="JBFNQN010000006">
    <property type="protein sequence ID" value="MEW9265164.1"/>
    <property type="molecule type" value="Genomic_DNA"/>
</dbReference>
<protein>
    <recommendedName>
        <fullName evidence="3">WXG100 family type VII secretion target</fullName>
    </recommendedName>
</protein>
<dbReference type="SUPFAM" id="SSF140453">
    <property type="entry name" value="EsxAB dimer-like"/>
    <property type="match status" value="1"/>
</dbReference>
<dbReference type="Proteomes" id="UP001555826">
    <property type="component" value="Unassembled WGS sequence"/>
</dbReference>
<name>A0ABV3P6B8_9ACTN</name>
<comment type="caution">
    <text evidence="1">The sequence shown here is derived from an EMBL/GenBank/DDBJ whole genome shotgun (WGS) entry which is preliminary data.</text>
</comment>
<keyword evidence="2" id="KW-1185">Reference proteome</keyword>